<dbReference type="EMBL" id="BAABJP010000030">
    <property type="protein sequence ID" value="GAA5163951.1"/>
    <property type="molecule type" value="Genomic_DNA"/>
</dbReference>
<evidence type="ECO:0000313" key="2">
    <source>
        <dbReference type="EMBL" id="GAA5163951.1"/>
    </source>
</evidence>
<gene>
    <name evidence="2" type="ORF">GCM10023321_51680</name>
</gene>
<sequence>MIVVSGGVAAIFAVVPPWAVIKVAGRGSAARNDDHSSSGPGPLLPVADEAGTGCLRIGQRPAVRGGPDVVVTR</sequence>
<dbReference type="Proteomes" id="UP001428817">
    <property type="component" value="Unassembled WGS sequence"/>
</dbReference>
<keyword evidence="3" id="KW-1185">Reference proteome</keyword>
<proteinExistence type="predicted"/>
<dbReference type="RefSeq" id="WP_185062280.1">
    <property type="nucleotide sequence ID" value="NZ_BAABJP010000030.1"/>
</dbReference>
<accession>A0ABP9QLM2</accession>
<reference evidence="3" key="1">
    <citation type="journal article" date="2019" name="Int. J. Syst. Evol. Microbiol.">
        <title>The Global Catalogue of Microorganisms (GCM) 10K type strain sequencing project: providing services to taxonomists for standard genome sequencing and annotation.</title>
        <authorList>
            <consortium name="The Broad Institute Genomics Platform"/>
            <consortium name="The Broad Institute Genome Sequencing Center for Infectious Disease"/>
            <person name="Wu L."/>
            <person name="Ma J."/>
        </authorList>
    </citation>
    <scope>NUCLEOTIDE SEQUENCE [LARGE SCALE GENOMIC DNA]</scope>
    <source>
        <strain evidence="3">JCM 18303</strain>
    </source>
</reference>
<comment type="caution">
    <text evidence="2">The sequence shown here is derived from an EMBL/GenBank/DDBJ whole genome shotgun (WGS) entry which is preliminary data.</text>
</comment>
<protein>
    <submittedName>
        <fullName evidence="2">Uncharacterized protein</fullName>
    </submittedName>
</protein>
<organism evidence="2 3">
    <name type="scientific">Pseudonocardia eucalypti</name>
    <dbReference type="NCBI Taxonomy" id="648755"/>
    <lineage>
        <taxon>Bacteria</taxon>
        <taxon>Bacillati</taxon>
        <taxon>Actinomycetota</taxon>
        <taxon>Actinomycetes</taxon>
        <taxon>Pseudonocardiales</taxon>
        <taxon>Pseudonocardiaceae</taxon>
        <taxon>Pseudonocardia</taxon>
    </lineage>
</organism>
<evidence type="ECO:0000313" key="3">
    <source>
        <dbReference type="Proteomes" id="UP001428817"/>
    </source>
</evidence>
<feature type="region of interest" description="Disordered" evidence="1">
    <location>
        <begin position="26"/>
        <end position="45"/>
    </location>
</feature>
<name>A0ABP9QLM2_9PSEU</name>
<evidence type="ECO:0000256" key="1">
    <source>
        <dbReference type="SAM" id="MobiDB-lite"/>
    </source>
</evidence>